<dbReference type="AlphaFoldDB" id="A0A1B6PFU8"/>
<proteinExistence type="predicted"/>
<reference evidence="1 2" key="1">
    <citation type="journal article" date="2009" name="Nature">
        <title>The Sorghum bicolor genome and the diversification of grasses.</title>
        <authorList>
            <person name="Paterson A.H."/>
            <person name="Bowers J.E."/>
            <person name="Bruggmann R."/>
            <person name="Dubchak I."/>
            <person name="Grimwood J."/>
            <person name="Gundlach H."/>
            <person name="Haberer G."/>
            <person name="Hellsten U."/>
            <person name="Mitros T."/>
            <person name="Poliakov A."/>
            <person name="Schmutz J."/>
            <person name="Spannagl M."/>
            <person name="Tang H."/>
            <person name="Wang X."/>
            <person name="Wicker T."/>
            <person name="Bharti A.K."/>
            <person name="Chapman J."/>
            <person name="Feltus F.A."/>
            <person name="Gowik U."/>
            <person name="Grigoriev I.V."/>
            <person name="Lyons E."/>
            <person name="Maher C.A."/>
            <person name="Martis M."/>
            <person name="Narechania A."/>
            <person name="Otillar R.P."/>
            <person name="Penning B.W."/>
            <person name="Salamov A.A."/>
            <person name="Wang Y."/>
            <person name="Zhang L."/>
            <person name="Carpita N.C."/>
            <person name="Freeling M."/>
            <person name="Gingle A.R."/>
            <person name="Hash C.T."/>
            <person name="Keller B."/>
            <person name="Klein P."/>
            <person name="Kresovich S."/>
            <person name="McCann M.C."/>
            <person name="Ming R."/>
            <person name="Peterson D.G."/>
            <person name="Mehboob-ur-Rahman"/>
            <person name="Ware D."/>
            <person name="Westhoff P."/>
            <person name="Mayer K.F."/>
            <person name="Messing J."/>
            <person name="Rokhsar D.S."/>
        </authorList>
    </citation>
    <scope>NUCLEOTIDE SEQUENCE [LARGE SCALE GENOMIC DNA]</scope>
    <source>
        <strain evidence="2">cv. BTx623</strain>
    </source>
</reference>
<evidence type="ECO:0000313" key="1">
    <source>
        <dbReference type="EMBL" id="KXG24558.1"/>
    </source>
</evidence>
<accession>A0A1B6PFU8</accession>
<dbReference type="Proteomes" id="UP000000768">
    <property type="component" value="Chromosome 7"/>
</dbReference>
<dbReference type="InParanoid" id="A0A1B6PFU8"/>
<name>A0A1B6PFU8_SORBI</name>
<dbReference type="EMBL" id="CM000766">
    <property type="protein sequence ID" value="KXG24558.1"/>
    <property type="molecule type" value="Genomic_DNA"/>
</dbReference>
<protein>
    <submittedName>
        <fullName evidence="1">Uncharacterized protein</fullName>
    </submittedName>
</protein>
<dbReference type="Gramene" id="KXG24558">
    <property type="protein sequence ID" value="KXG24558"/>
    <property type="gene ID" value="SORBI_3007G059000"/>
</dbReference>
<gene>
    <name evidence="1" type="ORF">SORBI_3007G059000</name>
</gene>
<reference evidence="2" key="2">
    <citation type="journal article" date="2018" name="Plant J.">
        <title>The Sorghum bicolor reference genome: improved assembly, gene annotations, a transcriptome atlas, and signatures of genome organization.</title>
        <authorList>
            <person name="McCormick R.F."/>
            <person name="Truong S.K."/>
            <person name="Sreedasyam A."/>
            <person name="Jenkins J."/>
            <person name="Shu S."/>
            <person name="Sims D."/>
            <person name="Kennedy M."/>
            <person name="Amirebrahimi M."/>
            <person name="Weers B.D."/>
            <person name="McKinley B."/>
            <person name="Mattison A."/>
            <person name="Morishige D.T."/>
            <person name="Grimwood J."/>
            <person name="Schmutz J."/>
            <person name="Mullet J.E."/>
        </authorList>
    </citation>
    <scope>NUCLEOTIDE SEQUENCE [LARGE SCALE GENOMIC DNA]</scope>
    <source>
        <strain evidence="2">cv. BTx623</strain>
    </source>
</reference>
<sequence length="199" mass="21396">MLGGGVRFDRRSVAPLRLGLPGGAGDAEAAAAQRNNFSQFLPFSDGDLLRRQRRGWGDLSWSRGPVHRCLRQVIMLSTLLISRNMFGENQSTARVAGDGIEGCVVGTGVGRCAWEATSADSPRSKSSSAASTLWSLALVPDDDCYATSMAVTDGSLEASRKMNRSCKLLCNFPFLWSSVCKMAGVRIHVPSKKSQIPSN</sequence>
<organism evidence="1 2">
    <name type="scientific">Sorghum bicolor</name>
    <name type="common">Sorghum</name>
    <name type="synonym">Sorghum vulgare</name>
    <dbReference type="NCBI Taxonomy" id="4558"/>
    <lineage>
        <taxon>Eukaryota</taxon>
        <taxon>Viridiplantae</taxon>
        <taxon>Streptophyta</taxon>
        <taxon>Embryophyta</taxon>
        <taxon>Tracheophyta</taxon>
        <taxon>Spermatophyta</taxon>
        <taxon>Magnoliopsida</taxon>
        <taxon>Liliopsida</taxon>
        <taxon>Poales</taxon>
        <taxon>Poaceae</taxon>
        <taxon>PACMAD clade</taxon>
        <taxon>Panicoideae</taxon>
        <taxon>Andropogonodae</taxon>
        <taxon>Andropogoneae</taxon>
        <taxon>Sorghinae</taxon>
        <taxon>Sorghum</taxon>
    </lineage>
</organism>
<keyword evidence="2" id="KW-1185">Reference proteome</keyword>
<evidence type="ECO:0000313" key="2">
    <source>
        <dbReference type="Proteomes" id="UP000000768"/>
    </source>
</evidence>